<dbReference type="Pfam" id="PF13649">
    <property type="entry name" value="Methyltransf_25"/>
    <property type="match status" value="1"/>
</dbReference>
<evidence type="ECO:0000313" key="3">
    <source>
        <dbReference type="EMBL" id="SPM26531.1"/>
    </source>
</evidence>
<protein>
    <recommendedName>
        <fullName evidence="2">Methyltransferase domain-containing protein</fullName>
    </recommendedName>
</protein>
<name>A0A2U3N4T8_9MYCO</name>
<dbReference type="SUPFAM" id="SSF53335">
    <property type="entry name" value="S-adenosyl-L-methionine-dependent methyltransferases"/>
    <property type="match status" value="1"/>
</dbReference>
<accession>A0A2U3N4T8</accession>
<dbReference type="GO" id="GO:0016740">
    <property type="term" value="F:transferase activity"/>
    <property type="evidence" value="ECO:0007669"/>
    <property type="project" value="UniProtKB-KW"/>
</dbReference>
<proteinExistence type="predicted"/>
<evidence type="ECO:0000256" key="1">
    <source>
        <dbReference type="ARBA" id="ARBA00022679"/>
    </source>
</evidence>
<dbReference type="AlphaFoldDB" id="A0A2U3N4T8"/>
<gene>
    <name evidence="3" type="ORF">MTAB308_6</name>
</gene>
<dbReference type="Gene3D" id="3.40.50.150">
    <property type="entry name" value="Vaccinia Virus protein VP39"/>
    <property type="match status" value="1"/>
</dbReference>
<dbReference type="InterPro" id="IPR041698">
    <property type="entry name" value="Methyltransf_25"/>
</dbReference>
<reference evidence="3 4" key="1">
    <citation type="submission" date="2017-01" db="EMBL/GenBank/DDBJ databases">
        <authorList>
            <consortium name="Urmite Genomes"/>
        </authorList>
    </citation>
    <scope>NUCLEOTIDE SEQUENCE [LARGE SCALE GENOMIC DNA]</scope>
    <source>
        <strain evidence="3 4">AB308</strain>
    </source>
</reference>
<dbReference type="OrthoDB" id="4577859at2"/>
<dbReference type="STRING" id="1841859.GCA_900157385_00004"/>
<dbReference type="CDD" id="cd02440">
    <property type="entry name" value="AdoMet_MTases"/>
    <property type="match status" value="1"/>
</dbReference>
<dbReference type="InterPro" id="IPR029063">
    <property type="entry name" value="SAM-dependent_MTases_sf"/>
</dbReference>
<dbReference type="RefSeq" id="WP_085205314.1">
    <property type="nucleotide sequence ID" value="NZ_LT717693.1"/>
</dbReference>
<feature type="domain" description="Methyltransferase" evidence="2">
    <location>
        <begin position="52"/>
        <end position="146"/>
    </location>
</feature>
<keyword evidence="4" id="KW-1185">Reference proteome</keyword>
<sequence length="250" mass="27815">MQDTNWNRQLWDGGYDWAAEGEEWSVGWGGSEPQWFGAIYPRLHRALPASSILEIAPGMGRWTKFLLPLCRNYVGVDISLECVHGCQKKFADAHHARFVQNDGYSLSEVEDHAFDLVFSFDSLVHAEFDVFKNYIPQIIQKLNKGGIAFLHHSNMGALGTAFANTAGADARAISVSRQNIEDLVVESGGRVIIQEVIDWGPGKIPLDCLTMLAKGSGTTGPVHLYNLRFMEESQIIKQFQAPYSGIDRLS</sequence>
<dbReference type="EMBL" id="FTRV01000004">
    <property type="protein sequence ID" value="SPM26531.1"/>
    <property type="molecule type" value="Genomic_DNA"/>
</dbReference>
<evidence type="ECO:0000313" key="4">
    <source>
        <dbReference type="Proteomes" id="UP000241595"/>
    </source>
</evidence>
<dbReference type="Proteomes" id="UP000241595">
    <property type="component" value="Unassembled WGS sequence"/>
</dbReference>
<keyword evidence="1" id="KW-0808">Transferase</keyword>
<dbReference type="PANTHER" id="PTHR43861">
    <property type="entry name" value="TRANS-ACONITATE 2-METHYLTRANSFERASE-RELATED"/>
    <property type="match status" value="1"/>
</dbReference>
<evidence type="ECO:0000259" key="2">
    <source>
        <dbReference type="Pfam" id="PF13649"/>
    </source>
</evidence>
<organism evidence="3 4">
    <name type="scientific">Mycobacterium terramassiliense</name>
    <dbReference type="NCBI Taxonomy" id="1841859"/>
    <lineage>
        <taxon>Bacteria</taxon>
        <taxon>Bacillati</taxon>
        <taxon>Actinomycetota</taxon>
        <taxon>Actinomycetes</taxon>
        <taxon>Mycobacteriales</taxon>
        <taxon>Mycobacteriaceae</taxon>
        <taxon>Mycobacterium</taxon>
    </lineage>
</organism>